<gene>
    <name evidence="1" type="ORF">JKL49_04665</name>
</gene>
<reference evidence="1" key="1">
    <citation type="submission" date="2021-04" db="EMBL/GenBank/DDBJ databases">
        <title>Draft genome assembly of strain Phenylobacterium sp. 20VBR1 using MiniION and Illumina platforms.</title>
        <authorList>
            <person name="Thomas F.A."/>
            <person name="Krishnan K.P."/>
            <person name="Sinha R.K."/>
        </authorList>
    </citation>
    <scope>NUCLEOTIDE SEQUENCE</scope>
    <source>
        <strain evidence="1">20VBR1</strain>
    </source>
</reference>
<protein>
    <recommendedName>
        <fullName evidence="3">CinY protein</fullName>
    </recommendedName>
</protein>
<evidence type="ECO:0000313" key="2">
    <source>
        <dbReference type="Proteomes" id="UP000622580"/>
    </source>
</evidence>
<proteinExistence type="predicted"/>
<dbReference type="EMBL" id="JAGSGD010000001">
    <property type="protein sequence ID" value="MBR7618673.1"/>
    <property type="molecule type" value="Genomic_DNA"/>
</dbReference>
<organism evidence="1 2">
    <name type="scientific">Phenylobacterium glaciei</name>
    <dbReference type="NCBI Taxonomy" id="2803784"/>
    <lineage>
        <taxon>Bacteria</taxon>
        <taxon>Pseudomonadati</taxon>
        <taxon>Pseudomonadota</taxon>
        <taxon>Alphaproteobacteria</taxon>
        <taxon>Caulobacterales</taxon>
        <taxon>Caulobacteraceae</taxon>
        <taxon>Phenylobacterium</taxon>
    </lineage>
</organism>
<comment type="caution">
    <text evidence="1">The sequence shown here is derived from an EMBL/GenBank/DDBJ whole genome shotgun (WGS) entry which is preliminary data.</text>
</comment>
<sequence length="307" mass="32432">MRRAVLGALGALAIGGQALAFGTIGSLGQSTEHEQITRRALACGAITPCIEPLTLDELAGKPGTFGAVGYPDGSTVFLTPRAHCDNGDHATFPGYPRTVAQGNQALLDCRAWMANRMDEAVTDAGRLLDSAGRIRAGQVTLDCTFAGDMKGRAKCDVLQDLGIVFHAAQDFYAHSNWVDRLSPPYSPTNPPGMGQSGPAPFIHLRSLPPVPPQLISGCYDIPESKCGDRIRHEALNKDKGPIGVAIGAGTTTRGAQNGNFQRAVAAATADTQDKWGLLRERLAARYGPQRAALMACAIAKDDPVRDC</sequence>
<dbReference type="AlphaFoldDB" id="A0A941D0J9"/>
<evidence type="ECO:0000313" key="1">
    <source>
        <dbReference type="EMBL" id="MBR7618673.1"/>
    </source>
</evidence>
<keyword evidence="2" id="KW-1185">Reference proteome</keyword>
<evidence type="ECO:0008006" key="3">
    <source>
        <dbReference type="Google" id="ProtNLM"/>
    </source>
</evidence>
<name>A0A941D0J9_9CAUL</name>
<dbReference type="RefSeq" id="WP_215338546.1">
    <property type="nucleotide sequence ID" value="NZ_JAGSGD010000001.1"/>
</dbReference>
<accession>A0A941D0J9</accession>
<dbReference type="Proteomes" id="UP000622580">
    <property type="component" value="Unassembled WGS sequence"/>
</dbReference>